<keyword evidence="3" id="KW-1185">Reference proteome</keyword>
<comment type="caution">
    <text evidence="2">The sequence shown here is derived from an EMBL/GenBank/DDBJ whole genome shotgun (WGS) entry which is preliminary data.</text>
</comment>
<feature type="transmembrane region" description="Helical" evidence="1">
    <location>
        <begin position="27"/>
        <end position="46"/>
    </location>
</feature>
<dbReference type="AlphaFoldDB" id="A0A317PEA3"/>
<keyword evidence="1" id="KW-0812">Transmembrane</keyword>
<evidence type="ECO:0000256" key="1">
    <source>
        <dbReference type="SAM" id="Phobius"/>
    </source>
</evidence>
<organism evidence="2 3">
    <name type="scientific">Hoeflea marina</name>
    <dbReference type="NCBI Taxonomy" id="274592"/>
    <lineage>
        <taxon>Bacteria</taxon>
        <taxon>Pseudomonadati</taxon>
        <taxon>Pseudomonadota</taxon>
        <taxon>Alphaproteobacteria</taxon>
        <taxon>Hyphomicrobiales</taxon>
        <taxon>Rhizobiaceae</taxon>
        <taxon>Hoeflea</taxon>
    </lineage>
</organism>
<gene>
    <name evidence="2" type="ORF">DFR52_106333</name>
</gene>
<keyword evidence="1" id="KW-0472">Membrane</keyword>
<dbReference type="RefSeq" id="WP_170132328.1">
    <property type="nucleotide sequence ID" value="NZ_QGTR01000006.1"/>
</dbReference>
<proteinExistence type="predicted"/>
<name>A0A317PEA3_9HYPH</name>
<evidence type="ECO:0000313" key="2">
    <source>
        <dbReference type="EMBL" id="PWV97808.1"/>
    </source>
</evidence>
<sequence length="50" mass="5736">MDDNVIKFKRPEPVKPPRRTPPWLRRYGVAIVLVLGFAATYAYFAMTGPQ</sequence>
<dbReference type="EMBL" id="QGTR01000006">
    <property type="protein sequence ID" value="PWV97808.1"/>
    <property type="molecule type" value="Genomic_DNA"/>
</dbReference>
<protein>
    <submittedName>
        <fullName evidence="2">Uncharacterized protein</fullName>
    </submittedName>
</protein>
<evidence type="ECO:0000313" key="3">
    <source>
        <dbReference type="Proteomes" id="UP000246352"/>
    </source>
</evidence>
<dbReference type="Proteomes" id="UP000246352">
    <property type="component" value="Unassembled WGS sequence"/>
</dbReference>
<keyword evidence="1" id="KW-1133">Transmembrane helix</keyword>
<reference evidence="2 3" key="1">
    <citation type="submission" date="2018-05" db="EMBL/GenBank/DDBJ databases">
        <title>Genomic Encyclopedia of Type Strains, Phase IV (KMG-IV): sequencing the most valuable type-strain genomes for metagenomic binning, comparative biology and taxonomic classification.</title>
        <authorList>
            <person name="Goeker M."/>
        </authorList>
    </citation>
    <scope>NUCLEOTIDE SEQUENCE [LARGE SCALE GENOMIC DNA]</scope>
    <source>
        <strain evidence="2 3">DSM 16791</strain>
    </source>
</reference>
<accession>A0A317PEA3</accession>